<evidence type="ECO:0000313" key="1">
    <source>
        <dbReference type="EMBL" id="HGT37662.1"/>
    </source>
</evidence>
<dbReference type="GO" id="GO:0016757">
    <property type="term" value="F:glycosyltransferase activity"/>
    <property type="evidence" value="ECO:0007669"/>
    <property type="project" value="TreeGrafter"/>
</dbReference>
<proteinExistence type="predicted"/>
<protein>
    <submittedName>
        <fullName evidence="1">Teichoic acid biosynthesis protein</fullName>
    </submittedName>
</protein>
<dbReference type="SUPFAM" id="SSF53756">
    <property type="entry name" value="UDP-Glycosyltransferase/glycogen phosphorylase"/>
    <property type="match status" value="1"/>
</dbReference>
<dbReference type="PANTHER" id="PTHR21015:SF22">
    <property type="entry name" value="GLYCOSYLTRANSFERASE"/>
    <property type="match status" value="1"/>
</dbReference>
<organism evidence="1">
    <name type="scientific">Schlesneria paludicola</name>
    <dbReference type="NCBI Taxonomy" id="360056"/>
    <lineage>
        <taxon>Bacteria</taxon>
        <taxon>Pseudomonadati</taxon>
        <taxon>Planctomycetota</taxon>
        <taxon>Planctomycetia</taxon>
        <taxon>Planctomycetales</taxon>
        <taxon>Planctomycetaceae</taxon>
        <taxon>Schlesneria</taxon>
    </lineage>
</organism>
<dbReference type="AlphaFoldDB" id="A0A7C4LI46"/>
<reference evidence="1" key="1">
    <citation type="journal article" date="2020" name="mSystems">
        <title>Genome- and Community-Level Interaction Insights into Carbon Utilization and Element Cycling Functions of Hydrothermarchaeota in Hydrothermal Sediment.</title>
        <authorList>
            <person name="Zhou Z."/>
            <person name="Liu Y."/>
            <person name="Xu W."/>
            <person name="Pan J."/>
            <person name="Luo Z.H."/>
            <person name="Li M."/>
        </authorList>
    </citation>
    <scope>NUCLEOTIDE SEQUENCE [LARGE SCALE GENOMIC DNA]</scope>
    <source>
        <strain evidence="1">SpSt-508</strain>
    </source>
</reference>
<name>A0A7C4LI46_9PLAN</name>
<sequence length="375" mass="42254">MARIFYSMAGEGRGHAARARTLVESLRRDHELWLFASDDAYDFLARSYGQNSPHAEVRLLRIPGLRYHYTRGRLDLWKSLRSGLQYAVREMPRLVRAFRQRIAAERPDLVISDFEPSLPRAARAERVPLVSIDHQHVLAAYDLSILPASLRRYAWLMSLGVRLYYRGQAATIVSSFYTPPLKRGWKHVRQVGPLIRPEVAAACPVSGDYLLSYLRSNTPDAVLETLCTAGMPVKVYGLGERPERGPLRFYPIHEQHFVDDLAGCRAVVCAAGNQLLSEALYLGKPVLAIPESQHHEQLINAHFLQHMGVGRWTLLEQFQPAVLRRFLEQLDEFRERTALLCGRLDGTHEALSILNDVLAQATQGRETVPSASAGG</sequence>
<dbReference type="EMBL" id="DSVQ01000001">
    <property type="protein sequence ID" value="HGT37662.1"/>
    <property type="molecule type" value="Genomic_DNA"/>
</dbReference>
<dbReference type="Pfam" id="PF13528">
    <property type="entry name" value="Glyco_trans_1_3"/>
    <property type="match status" value="1"/>
</dbReference>
<dbReference type="Gene3D" id="3.40.50.2000">
    <property type="entry name" value="Glycogen Phosphorylase B"/>
    <property type="match status" value="2"/>
</dbReference>
<dbReference type="PANTHER" id="PTHR21015">
    <property type="entry name" value="UDP-N-ACETYLGLUCOSAMINE--N-ACETYLMURAMYL-(PENTAPEPTIDE) PYROPHOSPHORYL-UNDECAPRENOL N-ACETYLGLUCOSAMINE TRANSFERASE 1"/>
    <property type="match status" value="1"/>
</dbReference>
<accession>A0A7C4LI46</accession>
<gene>
    <name evidence="1" type="ORF">ENS64_00090</name>
</gene>
<comment type="caution">
    <text evidence="1">The sequence shown here is derived from an EMBL/GenBank/DDBJ whole genome shotgun (WGS) entry which is preliminary data.</text>
</comment>